<sequence length="182" mass="20763">MRRLIPTESERLQGFPVNWTSPTDPDEESLYDFDSLRYHAIGNAVSVPVIEWIAKRIKSMLGVKSENLSISEIMFKYGDFRKNKPRQQNVQSEDHCRIKWNTGGIAINGDAFDCRVFEACNKTIKSNLIDFISTSYPAKKYFLSSGAARGIIRRADGQNRKLFTPLRQSLERLSEADLVQAI</sequence>
<dbReference type="Pfam" id="PF00145">
    <property type="entry name" value="DNA_methylase"/>
    <property type="match status" value="1"/>
</dbReference>
<comment type="caution">
    <text evidence="5">The sequence shown here is derived from an EMBL/GenBank/DDBJ whole genome shotgun (WGS) entry which is preliminary data.</text>
</comment>
<dbReference type="EMBL" id="BMDO01000013">
    <property type="protein sequence ID" value="GGI52418.1"/>
    <property type="molecule type" value="Genomic_DNA"/>
</dbReference>
<reference evidence="5" key="1">
    <citation type="journal article" date="2014" name="Int. J. Syst. Evol. Microbiol.">
        <title>Complete genome sequence of Corynebacterium casei LMG S-19264T (=DSM 44701T), isolated from a smear-ripened cheese.</title>
        <authorList>
            <consortium name="US DOE Joint Genome Institute (JGI-PGF)"/>
            <person name="Walter F."/>
            <person name="Albersmeier A."/>
            <person name="Kalinowski J."/>
            <person name="Ruckert C."/>
        </authorList>
    </citation>
    <scope>NUCLEOTIDE SEQUENCE</scope>
    <source>
        <strain evidence="5">CCM 8711</strain>
    </source>
</reference>
<evidence type="ECO:0000313" key="5">
    <source>
        <dbReference type="EMBL" id="GGI52418.1"/>
    </source>
</evidence>
<dbReference type="GO" id="GO:0032259">
    <property type="term" value="P:methylation"/>
    <property type="evidence" value="ECO:0007669"/>
    <property type="project" value="UniProtKB-KW"/>
</dbReference>
<dbReference type="GO" id="GO:0009307">
    <property type="term" value="P:DNA restriction-modification system"/>
    <property type="evidence" value="ECO:0007669"/>
    <property type="project" value="UniProtKB-KW"/>
</dbReference>
<dbReference type="Proteomes" id="UP000662074">
    <property type="component" value="Unassembled WGS sequence"/>
</dbReference>
<dbReference type="AlphaFoldDB" id="A0A917JB64"/>
<accession>A0A917JB64</accession>
<comment type="catalytic activity">
    <reaction evidence="4">
        <text>a 2'-deoxycytidine in DNA + S-adenosyl-L-methionine = a 5-methyl-2'-deoxycytidine in DNA + S-adenosyl-L-homocysteine + H(+)</text>
        <dbReference type="Rhea" id="RHEA:13681"/>
        <dbReference type="Rhea" id="RHEA-COMP:11369"/>
        <dbReference type="Rhea" id="RHEA-COMP:11370"/>
        <dbReference type="ChEBI" id="CHEBI:15378"/>
        <dbReference type="ChEBI" id="CHEBI:57856"/>
        <dbReference type="ChEBI" id="CHEBI:59789"/>
        <dbReference type="ChEBI" id="CHEBI:85452"/>
        <dbReference type="ChEBI" id="CHEBI:85454"/>
        <dbReference type="EC" id="2.1.1.37"/>
    </reaction>
</comment>
<evidence type="ECO:0008006" key="7">
    <source>
        <dbReference type="Google" id="ProtNLM"/>
    </source>
</evidence>
<name>A0A917JB64_9SPHI</name>
<keyword evidence="2" id="KW-0808">Transferase</keyword>
<dbReference type="GO" id="GO:0003886">
    <property type="term" value="F:DNA (cytosine-5-)-methyltransferase activity"/>
    <property type="evidence" value="ECO:0007669"/>
    <property type="project" value="UniProtKB-EC"/>
</dbReference>
<dbReference type="SUPFAM" id="SSF53335">
    <property type="entry name" value="S-adenosyl-L-methionine-dependent methyltransferases"/>
    <property type="match status" value="1"/>
</dbReference>
<organism evidence="5 6">
    <name type="scientific">Mucilaginibacter galii</name>
    <dbReference type="NCBI Taxonomy" id="2005073"/>
    <lineage>
        <taxon>Bacteria</taxon>
        <taxon>Pseudomonadati</taxon>
        <taxon>Bacteroidota</taxon>
        <taxon>Sphingobacteriia</taxon>
        <taxon>Sphingobacteriales</taxon>
        <taxon>Sphingobacteriaceae</taxon>
        <taxon>Mucilaginibacter</taxon>
    </lineage>
</organism>
<keyword evidence="6" id="KW-1185">Reference proteome</keyword>
<proteinExistence type="predicted"/>
<reference evidence="5" key="2">
    <citation type="submission" date="2020-09" db="EMBL/GenBank/DDBJ databases">
        <authorList>
            <person name="Sun Q."/>
            <person name="Sedlacek I."/>
        </authorList>
    </citation>
    <scope>NUCLEOTIDE SEQUENCE</scope>
    <source>
        <strain evidence="5">CCM 8711</strain>
    </source>
</reference>
<gene>
    <name evidence="5" type="ORF">GCM10011425_36300</name>
</gene>
<evidence type="ECO:0000313" key="6">
    <source>
        <dbReference type="Proteomes" id="UP000662074"/>
    </source>
</evidence>
<evidence type="ECO:0000256" key="3">
    <source>
        <dbReference type="ARBA" id="ARBA00022747"/>
    </source>
</evidence>
<dbReference type="Gene3D" id="3.90.120.10">
    <property type="entry name" value="DNA Methylase, subunit A, domain 2"/>
    <property type="match status" value="1"/>
</dbReference>
<keyword evidence="3" id="KW-0680">Restriction system</keyword>
<dbReference type="InterPro" id="IPR001525">
    <property type="entry name" value="C5_MeTfrase"/>
</dbReference>
<evidence type="ECO:0000256" key="4">
    <source>
        <dbReference type="ARBA" id="ARBA00047422"/>
    </source>
</evidence>
<evidence type="ECO:0000256" key="2">
    <source>
        <dbReference type="ARBA" id="ARBA00022679"/>
    </source>
</evidence>
<keyword evidence="1" id="KW-0489">Methyltransferase</keyword>
<evidence type="ECO:0000256" key="1">
    <source>
        <dbReference type="ARBA" id="ARBA00022603"/>
    </source>
</evidence>
<dbReference type="InterPro" id="IPR029063">
    <property type="entry name" value="SAM-dependent_MTases_sf"/>
</dbReference>
<protein>
    <recommendedName>
        <fullName evidence="7">DNA (cytosine-5-)-methyltransferase</fullName>
    </recommendedName>
</protein>